<comment type="caution">
    <text evidence="1">The sequence shown here is derived from an EMBL/GenBank/DDBJ whole genome shotgun (WGS) entry which is preliminary data.</text>
</comment>
<organism evidence="1 2">
    <name type="scientific">[Myrmecia] bisecta</name>
    <dbReference type="NCBI Taxonomy" id="41462"/>
    <lineage>
        <taxon>Eukaryota</taxon>
        <taxon>Viridiplantae</taxon>
        <taxon>Chlorophyta</taxon>
        <taxon>core chlorophytes</taxon>
        <taxon>Trebouxiophyceae</taxon>
        <taxon>Trebouxiales</taxon>
        <taxon>Trebouxiaceae</taxon>
        <taxon>Myrmecia</taxon>
    </lineage>
</organism>
<evidence type="ECO:0000313" key="1">
    <source>
        <dbReference type="EMBL" id="KAK9823133.1"/>
    </source>
</evidence>
<keyword evidence="2" id="KW-1185">Reference proteome</keyword>
<protein>
    <submittedName>
        <fullName evidence="1">Uncharacterized protein</fullName>
    </submittedName>
</protein>
<accession>A0AAW1QNW9</accession>
<dbReference type="EMBL" id="JALJOR010000002">
    <property type="protein sequence ID" value="KAK9823133.1"/>
    <property type="molecule type" value="Genomic_DNA"/>
</dbReference>
<name>A0AAW1QNW9_9CHLO</name>
<dbReference type="Proteomes" id="UP001489004">
    <property type="component" value="Unassembled WGS sequence"/>
</dbReference>
<evidence type="ECO:0000313" key="2">
    <source>
        <dbReference type="Proteomes" id="UP001489004"/>
    </source>
</evidence>
<proteinExistence type="predicted"/>
<reference evidence="1 2" key="1">
    <citation type="journal article" date="2024" name="Nat. Commun.">
        <title>Phylogenomics reveals the evolutionary origins of lichenization in chlorophyte algae.</title>
        <authorList>
            <person name="Puginier C."/>
            <person name="Libourel C."/>
            <person name="Otte J."/>
            <person name="Skaloud P."/>
            <person name="Haon M."/>
            <person name="Grisel S."/>
            <person name="Petersen M."/>
            <person name="Berrin J.G."/>
            <person name="Delaux P.M."/>
            <person name="Dal Grande F."/>
            <person name="Keller J."/>
        </authorList>
    </citation>
    <scope>NUCLEOTIDE SEQUENCE [LARGE SCALE GENOMIC DNA]</scope>
    <source>
        <strain evidence="1 2">SAG 2043</strain>
    </source>
</reference>
<sequence>MLDRLSDRLIALGLGVAETVKLFQFLSEEVNSLFEAYGLHTTLLEQELQKKYDALERESQQQFDALDQEWQKKCANEVLDLHNDPETRTASQPLLKSVQREGSGFLKQYAMTYELGCVLV</sequence>
<gene>
    <name evidence="1" type="ORF">WJX72_000492</name>
</gene>
<dbReference type="AlphaFoldDB" id="A0AAW1QNW9"/>